<dbReference type="PANTHER" id="PTHR36529:SF1">
    <property type="entry name" value="GLYCOSYLTRANSFERASE"/>
    <property type="match status" value="1"/>
</dbReference>
<dbReference type="Pfam" id="PF09837">
    <property type="entry name" value="DUF2064"/>
    <property type="match status" value="1"/>
</dbReference>
<reference evidence="1 2" key="1">
    <citation type="submission" date="2023-05" db="EMBL/GenBank/DDBJ databases">
        <title>Sedimentitalea sp. nov. JM2-8.</title>
        <authorList>
            <person name="Huang J."/>
        </authorList>
    </citation>
    <scope>NUCLEOTIDE SEQUENCE [LARGE SCALE GENOMIC DNA]</scope>
    <source>
        <strain evidence="1 2">JM2-8</strain>
    </source>
</reference>
<dbReference type="PANTHER" id="PTHR36529">
    <property type="entry name" value="SLL1095 PROTEIN"/>
    <property type="match status" value="1"/>
</dbReference>
<comment type="caution">
    <text evidence="1">The sequence shown here is derived from an EMBL/GenBank/DDBJ whole genome shotgun (WGS) entry which is preliminary data.</text>
</comment>
<dbReference type="RefSeq" id="WP_284483586.1">
    <property type="nucleotide sequence ID" value="NZ_JASNJE010000001.1"/>
</dbReference>
<accession>A0ABT7F946</accession>
<organism evidence="1 2">
    <name type="scientific">Sedimentitalea xiamensis</name>
    <dbReference type="NCBI Taxonomy" id="3050037"/>
    <lineage>
        <taxon>Bacteria</taxon>
        <taxon>Pseudomonadati</taxon>
        <taxon>Pseudomonadota</taxon>
        <taxon>Alphaproteobacteria</taxon>
        <taxon>Rhodobacterales</taxon>
        <taxon>Paracoccaceae</taxon>
        <taxon>Sedimentitalea</taxon>
    </lineage>
</organism>
<gene>
    <name evidence="1" type="ORF">QO034_00785</name>
</gene>
<dbReference type="SUPFAM" id="SSF53448">
    <property type="entry name" value="Nucleotide-diphospho-sugar transferases"/>
    <property type="match status" value="1"/>
</dbReference>
<dbReference type="InterPro" id="IPR018641">
    <property type="entry name" value="Trfase_1_rSAM/seldom-assoc"/>
</dbReference>
<evidence type="ECO:0000313" key="1">
    <source>
        <dbReference type="EMBL" id="MDK3071632.1"/>
    </source>
</evidence>
<keyword evidence="2" id="KW-1185">Reference proteome</keyword>
<name>A0ABT7F946_9RHOB</name>
<protein>
    <submittedName>
        <fullName evidence="1">TIGR04282 family arsenosugar biosynthesis glycosyltransferase</fullName>
    </submittedName>
</protein>
<dbReference type="EMBL" id="JASNJE010000001">
    <property type="protein sequence ID" value="MDK3071632.1"/>
    <property type="molecule type" value="Genomic_DNA"/>
</dbReference>
<sequence>MRRTVIVMLKEPRPGRVKTRLARGIGPVAAAWWFRHQSLALLRRIRDPRWRVVLAVSPDRDGLVSRIWPSCFARIPQGRGDLGQRMARAIRGVGVGPVCLIGTDIPGVGKPELARAFAALGRHQAVFGPARDGGFWLVGLKHPRHMPARLFHNVRWSCEHALADSRATVPDLSVALVDELQDVDTAADLERIRDLSLLTMTRQHRHVRAKP</sequence>
<dbReference type="NCBIfam" id="TIGR04282">
    <property type="entry name" value="glyco_like_cofC"/>
    <property type="match status" value="1"/>
</dbReference>
<evidence type="ECO:0000313" key="2">
    <source>
        <dbReference type="Proteomes" id="UP001227126"/>
    </source>
</evidence>
<proteinExistence type="predicted"/>
<dbReference type="Gene3D" id="3.90.550.10">
    <property type="entry name" value="Spore Coat Polysaccharide Biosynthesis Protein SpsA, Chain A"/>
    <property type="match status" value="1"/>
</dbReference>
<dbReference type="Proteomes" id="UP001227126">
    <property type="component" value="Unassembled WGS sequence"/>
</dbReference>
<dbReference type="InterPro" id="IPR029044">
    <property type="entry name" value="Nucleotide-diphossugar_trans"/>
</dbReference>